<feature type="active site" evidence="11">
    <location>
        <position position="146"/>
    </location>
</feature>
<evidence type="ECO:0000256" key="7">
    <source>
        <dbReference type="ARBA" id="ARBA00022807"/>
    </source>
</evidence>
<dbReference type="GO" id="GO:0006508">
    <property type="term" value="P:proteolysis"/>
    <property type="evidence" value="ECO:0007669"/>
    <property type="project" value="UniProtKB-KW"/>
</dbReference>
<accession>A0A0C3SEU1</accession>
<feature type="compositionally biased region" description="Pro residues" evidence="13">
    <location>
        <begin position="431"/>
        <end position="451"/>
    </location>
</feature>
<feature type="compositionally biased region" description="Acidic residues" evidence="13">
    <location>
        <begin position="457"/>
        <end position="469"/>
    </location>
</feature>
<dbReference type="PROSITE" id="PS50957">
    <property type="entry name" value="JOSEPHIN"/>
    <property type="match status" value="1"/>
</dbReference>
<keyword evidence="5" id="KW-0833">Ubl conjugation pathway</keyword>
<dbReference type="PANTHER" id="PTHR14159:SF0">
    <property type="entry name" value="ATAXIN-3-RELATED"/>
    <property type="match status" value="1"/>
</dbReference>
<evidence type="ECO:0000256" key="8">
    <source>
        <dbReference type="ARBA" id="ARBA00023015"/>
    </source>
</evidence>
<dbReference type="HOGENOM" id="CLU_031228_4_1_1"/>
<reference evidence="15 16" key="1">
    <citation type="journal article" date="2014" name="PLoS Genet.">
        <title>Analysis of the Phlebiopsis gigantea genome, transcriptome and secretome provides insight into its pioneer colonization strategies of wood.</title>
        <authorList>
            <person name="Hori C."/>
            <person name="Ishida T."/>
            <person name="Igarashi K."/>
            <person name="Samejima M."/>
            <person name="Suzuki H."/>
            <person name="Master E."/>
            <person name="Ferreira P."/>
            <person name="Ruiz-Duenas F.J."/>
            <person name="Held B."/>
            <person name="Canessa P."/>
            <person name="Larrondo L.F."/>
            <person name="Schmoll M."/>
            <person name="Druzhinina I.S."/>
            <person name="Kubicek C.P."/>
            <person name="Gaskell J.A."/>
            <person name="Kersten P."/>
            <person name="St John F."/>
            <person name="Glasner J."/>
            <person name="Sabat G."/>
            <person name="Splinter BonDurant S."/>
            <person name="Syed K."/>
            <person name="Yadav J."/>
            <person name="Mgbeahuruike A.C."/>
            <person name="Kovalchuk A."/>
            <person name="Asiegbu F.O."/>
            <person name="Lackner G."/>
            <person name="Hoffmeister D."/>
            <person name="Rencoret J."/>
            <person name="Gutierrez A."/>
            <person name="Sun H."/>
            <person name="Lindquist E."/>
            <person name="Barry K."/>
            <person name="Riley R."/>
            <person name="Grigoriev I.V."/>
            <person name="Henrissat B."/>
            <person name="Kues U."/>
            <person name="Berka R.M."/>
            <person name="Martinez A.T."/>
            <person name="Covert S.F."/>
            <person name="Blanchette R.A."/>
            <person name="Cullen D."/>
        </authorList>
    </citation>
    <scope>NUCLEOTIDE SEQUENCE [LARGE SCALE GENOMIC DNA]</scope>
    <source>
        <strain evidence="15 16">11061_1 CR5-6</strain>
    </source>
</reference>
<keyword evidence="7" id="KW-0788">Thiol protease</keyword>
<dbReference type="PRINTS" id="PR01233">
    <property type="entry name" value="JOSEPHIN"/>
</dbReference>
<evidence type="ECO:0000256" key="2">
    <source>
        <dbReference type="ARBA" id="ARBA00004123"/>
    </source>
</evidence>
<evidence type="ECO:0000256" key="10">
    <source>
        <dbReference type="ARBA" id="ARBA00023242"/>
    </source>
</evidence>
<keyword evidence="8" id="KW-0805">Transcription regulation</keyword>
<dbReference type="GO" id="GO:0016579">
    <property type="term" value="P:protein deubiquitination"/>
    <property type="evidence" value="ECO:0007669"/>
    <property type="project" value="InterPro"/>
</dbReference>
<dbReference type="PANTHER" id="PTHR14159">
    <property type="entry name" value="ATAXIN-3-RELATED"/>
    <property type="match status" value="1"/>
</dbReference>
<keyword evidence="6" id="KW-0378">Hydrolase</keyword>
<feature type="compositionally biased region" description="Basic and acidic residues" evidence="13">
    <location>
        <begin position="368"/>
        <end position="377"/>
    </location>
</feature>
<dbReference type="GO" id="GO:0005634">
    <property type="term" value="C:nucleus"/>
    <property type="evidence" value="ECO:0007669"/>
    <property type="project" value="UniProtKB-SubCell"/>
</dbReference>
<sequence>MAATMEDLIPFIYHERQQPGSMLCAQHALNSLLQGPYFTAPDLSEIAQRLDAMEQGYDEDNRGESTNMDDTGFFSVQVLEEALQQVWGLTLVRWRSEAMRSFQDHPNTQLAFVLNQHEHWYTLRRFGPALPNAADDPGDGHWFNLNSSLERPEWVGKLYLGMFLQEAEAQGYSVFAVVQRDPSGDLALPRSQADEVATAVAEPTARDRRRPVHAGVSSTRATVEGFEDEDMELQAALQASLMGSGGAYEASGAGVDRSYPAPVTAASADPIFGAGSGRATPVQRRGYGMLVQDEDDEDDAGDVAGRSASVPVPMDPLAASRARNEAFMEMMRRQQEAALRETFDAEAVGRQRHTRAQQEEEELLRAIEESRRIHEAQGDAPAPDDDEEHPPPPQPPSTLGRDRVYDDEDAELQAALRASLETVPEGFCLPSTPPRAPPPSLPARHTAPPPQAGEEVSAPDDEFETESEAETSSVAEPEPQLSMEEIRRRRLAKFGG</sequence>
<dbReference type="InterPro" id="IPR003903">
    <property type="entry name" value="UIM_dom"/>
</dbReference>
<evidence type="ECO:0000313" key="15">
    <source>
        <dbReference type="EMBL" id="KIP10925.1"/>
    </source>
</evidence>
<dbReference type="Gene3D" id="3.90.70.40">
    <property type="match status" value="1"/>
</dbReference>
<protein>
    <recommendedName>
        <fullName evidence="3">ubiquitinyl hydrolase 1</fullName>
        <ecNumber evidence="3">3.4.19.12</ecNumber>
    </recommendedName>
</protein>
<gene>
    <name evidence="15" type="ORF">PHLGIDRAFT_125242</name>
</gene>
<feature type="compositionally biased region" description="Low complexity" evidence="13">
    <location>
        <begin position="470"/>
        <end position="479"/>
    </location>
</feature>
<comment type="catalytic activity">
    <reaction evidence="1">
        <text>Thiol-dependent hydrolysis of ester, thioester, amide, peptide and isopeptide bonds formed by the C-terminal Gly of ubiquitin (a 76-residue protein attached to proteins as an intracellular targeting signal).</text>
        <dbReference type="EC" id="3.4.19.12"/>
    </reaction>
</comment>
<dbReference type="SMART" id="SM00726">
    <property type="entry name" value="UIM"/>
    <property type="match status" value="3"/>
</dbReference>
<evidence type="ECO:0000256" key="3">
    <source>
        <dbReference type="ARBA" id="ARBA00012759"/>
    </source>
</evidence>
<keyword evidence="4" id="KW-0645">Protease</keyword>
<name>A0A0C3SEU1_PHLG1</name>
<feature type="region of interest" description="Disordered" evidence="13">
    <location>
        <begin position="295"/>
        <end position="318"/>
    </location>
</feature>
<dbReference type="SMART" id="SM01246">
    <property type="entry name" value="Josephin"/>
    <property type="match status" value="1"/>
</dbReference>
<dbReference type="Gene3D" id="6.10.140.100">
    <property type="match status" value="1"/>
</dbReference>
<comment type="subcellular location">
    <subcellularLocation>
        <location evidence="2">Nucleus</location>
    </subcellularLocation>
</comment>
<evidence type="ECO:0000256" key="12">
    <source>
        <dbReference type="PROSITE-ProRule" id="PRU00331"/>
    </source>
</evidence>
<dbReference type="PROSITE" id="PS50330">
    <property type="entry name" value="UIM"/>
    <property type="match status" value="2"/>
</dbReference>
<feature type="active site" description="Proton acceptor" evidence="11">
    <location>
        <position position="119"/>
    </location>
</feature>
<dbReference type="EC" id="3.4.19.12" evidence="3"/>
<evidence type="ECO:0000259" key="14">
    <source>
        <dbReference type="PROSITE" id="PS50957"/>
    </source>
</evidence>
<evidence type="ECO:0000256" key="13">
    <source>
        <dbReference type="SAM" id="MobiDB-lite"/>
    </source>
</evidence>
<evidence type="ECO:0000256" key="11">
    <source>
        <dbReference type="PIRSR" id="PIRSR633865-1"/>
    </source>
</evidence>
<dbReference type="STRING" id="745531.A0A0C3SEU1"/>
<keyword evidence="9" id="KW-0804">Transcription</keyword>
<dbReference type="InterPro" id="IPR006155">
    <property type="entry name" value="Josephin"/>
</dbReference>
<feature type="domain" description="Josephin" evidence="14">
    <location>
        <begin position="9"/>
        <end position="192"/>
    </location>
</feature>
<organism evidence="15 16">
    <name type="scientific">Phlebiopsis gigantea (strain 11061_1 CR5-6)</name>
    <name type="common">White-rot fungus</name>
    <name type="synonym">Peniophora gigantea</name>
    <dbReference type="NCBI Taxonomy" id="745531"/>
    <lineage>
        <taxon>Eukaryota</taxon>
        <taxon>Fungi</taxon>
        <taxon>Dikarya</taxon>
        <taxon>Basidiomycota</taxon>
        <taxon>Agaricomycotina</taxon>
        <taxon>Agaricomycetes</taxon>
        <taxon>Polyporales</taxon>
        <taxon>Phanerochaetaceae</taxon>
        <taxon>Phlebiopsis</taxon>
    </lineage>
</organism>
<evidence type="ECO:0000256" key="6">
    <source>
        <dbReference type="ARBA" id="ARBA00022801"/>
    </source>
</evidence>
<evidence type="ECO:0000256" key="4">
    <source>
        <dbReference type="ARBA" id="ARBA00022670"/>
    </source>
</evidence>
<evidence type="ECO:0000313" key="16">
    <source>
        <dbReference type="Proteomes" id="UP000053257"/>
    </source>
</evidence>
<dbReference type="Pfam" id="PF02099">
    <property type="entry name" value="Josephin"/>
    <property type="match status" value="1"/>
</dbReference>
<dbReference type="GO" id="GO:0004843">
    <property type="term" value="F:cysteine-type deubiquitinase activity"/>
    <property type="evidence" value="ECO:0007669"/>
    <property type="project" value="UniProtKB-EC"/>
</dbReference>
<feature type="region of interest" description="Disordered" evidence="13">
    <location>
        <begin position="368"/>
        <end position="496"/>
    </location>
</feature>
<dbReference type="OrthoDB" id="10063692at2759"/>
<proteinExistence type="predicted"/>
<keyword evidence="10" id="KW-0539">Nucleus</keyword>
<feature type="active site" description="Nucleophile" evidence="11">
    <location>
        <position position="24"/>
    </location>
</feature>
<dbReference type="InterPro" id="IPR033865">
    <property type="entry name" value="Ataxin-3"/>
</dbReference>
<evidence type="ECO:0000256" key="9">
    <source>
        <dbReference type="ARBA" id="ARBA00023163"/>
    </source>
</evidence>
<dbReference type="EMBL" id="KN840450">
    <property type="protein sequence ID" value="KIP10925.1"/>
    <property type="molecule type" value="Genomic_DNA"/>
</dbReference>
<dbReference type="Proteomes" id="UP000053257">
    <property type="component" value="Unassembled WGS sequence"/>
</dbReference>
<keyword evidence="16" id="KW-1185">Reference proteome</keyword>
<evidence type="ECO:0000256" key="5">
    <source>
        <dbReference type="ARBA" id="ARBA00022786"/>
    </source>
</evidence>
<dbReference type="Gene3D" id="1.10.287.10">
    <property type="entry name" value="S15/NS1, RNA-binding"/>
    <property type="match status" value="1"/>
</dbReference>
<comment type="caution">
    <text evidence="12">Lacks conserved residue(s) required for the propagation of feature annotation.</text>
</comment>
<evidence type="ECO:0000256" key="1">
    <source>
        <dbReference type="ARBA" id="ARBA00000707"/>
    </source>
</evidence>
<dbReference type="AlphaFoldDB" id="A0A0C3SEU1"/>